<keyword evidence="2" id="KW-1185">Reference proteome</keyword>
<evidence type="ECO:0000313" key="2">
    <source>
        <dbReference type="Proteomes" id="UP000596742"/>
    </source>
</evidence>
<protein>
    <submittedName>
        <fullName evidence="1">Uncharacterized protein</fullName>
    </submittedName>
</protein>
<evidence type="ECO:0000313" key="1">
    <source>
        <dbReference type="EMBL" id="VDI66291.1"/>
    </source>
</evidence>
<dbReference type="AlphaFoldDB" id="A0A8B6GMV5"/>
<gene>
    <name evidence="1" type="ORF">MGAL_10B045299</name>
</gene>
<dbReference type="Proteomes" id="UP000596742">
    <property type="component" value="Unassembled WGS sequence"/>
</dbReference>
<sequence>GLFAMIRDNCASRMESLLGTFGKVSRAISKISWMIALRESGEPSLREKKRE</sequence>
<dbReference type="EMBL" id="UYJE01008695">
    <property type="protein sequence ID" value="VDI66291.1"/>
    <property type="molecule type" value="Genomic_DNA"/>
</dbReference>
<comment type="caution">
    <text evidence="1">The sequence shown here is derived from an EMBL/GenBank/DDBJ whole genome shotgun (WGS) entry which is preliminary data.</text>
</comment>
<proteinExistence type="predicted"/>
<reference evidence="1" key="1">
    <citation type="submission" date="2018-11" db="EMBL/GenBank/DDBJ databases">
        <authorList>
            <person name="Alioto T."/>
            <person name="Alioto T."/>
        </authorList>
    </citation>
    <scope>NUCLEOTIDE SEQUENCE</scope>
</reference>
<name>A0A8B6GMV5_MYTGA</name>
<feature type="non-terminal residue" evidence="1">
    <location>
        <position position="1"/>
    </location>
</feature>
<organism evidence="1 2">
    <name type="scientific">Mytilus galloprovincialis</name>
    <name type="common">Mediterranean mussel</name>
    <dbReference type="NCBI Taxonomy" id="29158"/>
    <lineage>
        <taxon>Eukaryota</taxon>
        <taxon>Metazoa</taxon>
        <taxon>Spiralia</taxon>
        <taxon>Lophotrochozoa</taxon>
        <taxon>Mollusca</taxon>
        <taxon>Bivalvia</taxon>
        <taxon>Autobranchia</taxon>
        <taxon>Pteriomorphia</taxon>
        <taxon>Mytilida</taxon>
        <taxon>Mytiloidea</taxon>
        <taxon>Mytilidae</taxon>
        <taxon>Mytilinae</taxon>
        <taxon>Mytilus</taxon>
    </lineage>
</organism>
<accession>A0A8B6GMV5</accession>